<dbReference type="SUPFAM" id="SSF109854">
    <property type="entry name" value="DinB/YfiT-like putative metalloenzymes"/>
    <property type="match status" value="1"/>
</dbReference>
<evidence type="ECO:0000313" key="2">
    <source>
        <dbReference type="EMBL" id="KGF17646.1"/>
    </source>
</evidence>
<protein>
    <recommendedName>
        <fullName evidence="1">Mycothiol-dependent maleylpyruvate isomerase metal-binding domain-containing protein</fullName>
    </recommendedName>
</protein>
<dbReference type="Proteomes" id="UP000029548">
    <property type="component" value="Unassembled WGS sequence"/>
</dbReference>
<name>A0A095Y6G0_9CORY</name>
<dbReference type="NCBIfam" id="TIGR03083">
    <property type="entry name" value="maleylpyruvate isomerase family mycothiol-dependent enzyme"/>
    <property type="match status" value="1"/>
</dbReference>
<dbReference type="EMBL" id="JRNE01000037">
    <property type="protein sequence ID" value="KGF17646.1"/>
    <property type="molecule type" value="Genomic_DNA"/>
</dbReference>
<proteinExistence type="predicted"/>
<dbReference type="InterPro" id="IPR024344">
    <property type="entry name" value="MDMPI_metal-binding"/>
</dbReference>
<dbReference type="Pfam" id="PF11716">
    <property type="entry name" value="MDMPI_N"/>
    <property type="match status" value="1"/>
</dbReference>
<dbReference type="InterPro" id="IPR017517">
    <property type="entry name" value="Maleyloyr_isom"/>
</dbReference>
<organism evidence="2 3">
    <name type="scientific">Corynebacterium freneyi DNF00450</name>
    <dbReference type="NCBI Taxonomy" id="1287475"/>
    <lineage>
        <taxon>Bacteria</taxon>
        <taxon>Bacillati</taxon>
        <taxon>Actinomycetota</taxon>
        <taxon>Actinomycetes</taxon>
        <taxon>Mycobacteriales</taxon>
        <taxon>Corynebacteriaceae</taxon>
        <taxon>Corynebacterium</taxon>
    </lineage>
</organism>
<dbReference type="InterPro" id="IPR034660">
    <property type="entry name" value="DinB/YfiT-like"/>
</dbReference>
<evidence type="ECO:0000259" key="1">
    <source>
        <dbReference type="Pfam" id="PF11716"/>
    </source>
</evidence>
<gene>
    <name evidence="2" type="ORF">HMPREF1650_03620</name>
</gene>
<comment type="caution">
    <text evidence="2">The sequence shown here is derived from an EMBL/GenBank/DDBJ whole genome shotgun (WGS) entry which is preliminary data.</text>
</comment>
<accession>A0A095Y6G0</accession>
<evidence type="ECO:0000313" key="3">
    <source>
        <dbReference type="Proteomes" id="UP000029548"/>
    </source>
</evidence>
<reference evidence="2 3" key="1">
    <citation type="submission" date="2014-07" db="EMBL/GenBank/DDBJ databases">
        <authorList>
            <person name="McCorrison J."/>
            <person name="Sanka R."/>
            <person name="Torralba M."/>
            <person name="Gillis M."/>
            <person name="Haft D.H."/>
            <person name="Methe B."/>
            <person name="Sutton G."/>
            <person name="Nelson K.E."/>
        </authorList>
    </citation>
    <scope>NUCLEOTIDE SEQUENCE [LARGE SCALE GENOMIC DNA]</scope>
    <source>
        <strain evidence="2 3">DNF00450</strain>
    </source>
</reference>
<sequence>MTFAQDERRQLADLLREVGPDAPTLCEGWTTRDLAVHLVVRENRPDAAGGMFVPALRERLEKVTAEYEAKPFGELVDTWAEGAPVWNPMRWADQLVNAAENFVHHEDVRRAREGWRPRELSPSGRRDLWRIASTMSRRMLRDSTSTVVLVRDDGAATTPVDRAATGAPTVTVKGDPGELVLWLFGRDEARVSVDGDESGVVRLSI</sequence>
<dbReference type="AlphaFoldDB" id="A0A095Y6G0"/>
<feature type="domain" description="Mycothiol-dependent maleylpyruvate isomerase metal-binding" evidence="1">
    <location>
        <begin position="6"/>
        <end position="46"/>
    </location>
</feature>
<dbReference type="InterPro" id="IPR017519">
    <property type="entry name" value="CHP03085"/>
</dbReference>
<dbReference type="NCBIfam" id="TIGR03085">
    <property type="entry name" value="TIGR03085 family metal-binding protein"/>
    <property type="match status" value="1"/>
</dbReference>
<dbReference type="eggNOG" id="COG0243">
    <property type="taxonomic scope" value="Bacteria"/>
</dbReference>
<dbReference type="GO" id="GO:0046872">
    <property type="term" value="F:metal ion binding"/>
    <property type="evidence" value="ECO:0007669"/>
    <property type="project" value="InterPro"/>
</dbReference>
<dbReference type="RefSeq" id="WP_035120902.1">
    <property type="nucleotide sequence ID" value="NZ_JRNE01000037.1"/>
</dbReference>